<gene>
    <name evidence="8" type="ORF">HM131_03490</name>
</gene>
<evidence type="ECO:0000259" key="7">
    <source>
        <dbReference type="PROSITE" id="PS51093"/>
    </source>
</evidence>
<dbReference type="AlphaFoldDB" id="A0A1W5ZRP5"/>
<proteinExistence type="predicted"/>
<dbReference type="STRING" id="402384.HM131_03490"/>
<evidence type="ECO:0000256" key="2">
    <source>
        <dbReference type="ARBA" id="ARBA00022448"/>
    </source>
</evidence>
<dbReference type="InterPro" id="IPR011055">
    <property type="entry name" value="Dup_hybrid_motif"/>
</dbReference>
<keyword evidence="5" id="KW-0598">Phosphotransferase system</keyword>
<evidence type="ECO:0000256" key="5">
    <source>
        <dbReference type="ARBA" id="ARBA00022683"/>
    </source>
</evidence>
<dbReference type="PROSITE" id="PS51093">
    <property type="entry name" value="PTS_EIIA_TYPE_1"/>
    <property type="match status" value="1"/>
</dbReference>
<evidence type="ECO:0000256" key="1">
    <source>
        <dbReference type="ARBA" id="ARBA00004496"/>
    </source>
</evidence>
<dbReference type="InterPro" id="IPR050890">
    <property type="entry name" value="PTS_EIIA_component"/>
</dbReference>
<dbReference type="GO" id="GO:0005737">
    <property type="term" value="C:cytoplasm"/>
    <property type="evidence" value="ECO:0007669"/>
    <property type="project" value="UniProtKB-SubCell"/>
</dbReference>
<dbReference type="PANTHER" id="PTHR45008">
    <property type="entry name" value="PTS SYSTEM GLUCOSE-SPECIFIC EIIA COMPONENT"/>
    <property type="match status" value="1"/>
</dbReference>
<protein>
    <submittedName>
        <fullName evidence="8">PTS glucose transporter subunit IIA</fullName>
    </submittedName>
</protein>
<keyword evidence="3 8" id="KW-0762">Sugar transport</keyword>
<dbReference type="PROSITE" id="PS00371">
    <property type="entry name" value="PTS_EIIA_TYPE_1_HIS"/>
    <property type="match status" value="1"/>
</dbReference>
<sequence length="164" mass="17610">MFKKMFGKKSVEEQLVAPLNGKVVPLDEVDDPVFSQRMMGDGVAIEPTDGKVVSPISGEIVQIFPTNHAVGVKTKSGVEVLVHIGLETVAMEGEGFEGHVKQGDKVEAGDHLITFDPDLVKEKAKSTITPVIITNFDDIVENFEPSYSDAASAGQTNIATLQTK</sequence>
<dbReference type="RefSeq" id="WP_085027983.1">
    <property type="nucleotide sequence ID" value="NZ_CP020772.1"/>
</dbReference>
<dbReference type="Gene3D" id="2.70.70.10">
    <property type="entry name" value="Glucose Permease (Domain IIA)"/>
    <property type="match status" value="1"/>
</dbReference>
<dbReference type="Pfam" id="PF00358">
    <property type="entry name" value="PTS_EIIA_1"/>
    <property type="match status" value="1"/>
</dbReference>
<evidence type="ECO:0000313" key="9">
    <source>
        <dbReference type="Proteomes" id="UP000192527"/>
    </source>
</evidence>
<name>A0A1W5ZRP5_9BACI</name>
<dbReference type="SUPFAM" id="SSF51261">
    <property type="entry name" value="Duplicated hybrid motif"/>
    <property type="match status" value="1"/>
</dbReference>
<dbReference type="GO" id="GO:0016301">
    <property type="term" value="F:kinase activity"/>
    <property type="evidence" value="ECO:0007669"/>
    <property type="project" value="UniProtKB-KW"/>
</dbReference>
<keyword evidence="2" id="KW-0813">Transport</keyword>
<dbReference type="PANTHER" id="PTHR45008:SF1">
    <property type="entry name" value="PTS SYSTEM GLUCOSE-SPECIFIC EIIA COMPONENT"/>
    <property type="match status" value="1"/>
</dbReference>
<feature type="domain" description="PTS EIIA type-1" evidence="7">
    <location>
        <begin position="31"/>
        <end position="135"/>
    </location>
</feature>
<comment type="subcellular location">
    <subcellularLocation>
        <location evidence="1">Cytoplasm</location>
    </subcellularLocation>
</comment>
<evidence type="ECO:0000256" key="3">
    <source>
        <dbReference type="ARBA" id="ARBA00022597"/>
    </source>
</evidence>
<dbReference type="FunFam" id="2.70.70.10:FF:000001">
    <property type="entry name" value="PTS system glucose-specific IIA component"/>
    <property type="match status" value="1"/>
</dbReference>
<reference evidence="8 9" key="1">
    <citation type="submission" date="2017-04" db="EMBL/GenBank/DDBJ databases">
        <title>The whole genome sequencing and assembly of Halobacillus mangrovi strain.</title>
        <authorList>
            <person name="Lee S.-J."/>
            <person name="Park M.-K."/>
            <person name="Kim J.-Y."/>
            <person name="Lee Y.-J."/>
            <person name="Yi H."/>
            <person name="Bahn Y.-S."/>
            <person name="Kim J.F."/>
            <person name="Lee D.-W."/>
        </authorList>
    </citation>
    <scope>NUCLEOTIDE SEQUENCE [LARGE SCALE GENOMIC DNA]</scope>
    <source>
        <strain evidence="8 9">KTB 131</strain>
    </source>
</reference>
<evidence type="ECO:0000256" key="6">
    <source>
        <dbReference type="ARBA" id="ARBA00022777"/>
    </source>
</evidence>
<dbReference type="Proteomes" id="UP000192527">
    <property type="component" value="Chromosome"/>
</dbReference>
<keyword evidence="9" id="KW-1185">Reference proteome</keyword>
<accession>A0A1W5ZRP5</accession>
<keyword evidence="4" id="KW-0808">Transferase</keyword>
<organism evidence="8 9">
    <name type="scientific">Halobacillus mangrovi</name>
    <dbReference type="NCBI Taxonomy" id="402384"/>
    <lineage>
        <taxon>Bacteria</taxon>
        <taxon>Bacillati</taxon>
        <taxon>Bacillota</taxon>
        <taxon>Bacilli</taxon>
        <taxon>Bacillales</taxon>
        <taxon>Bacillaceae</taxon>
        <taxon>Halobacillus</taxon>
    </lineage>
</organism>
<evidence type="ECO:0000313" key="8">
    <source>
        <dbReference type="EMBL" id="ARI75948.1"/>
    </source>
</evidence>
<dbReference type="EMBL" id="CP020772">
    <property type="protein sequence ID" value="ARI75948.1"/>
    <property type="molecule type" value="Genomic_DNA"/>
</dbReference>
<dbReference type="GO" id="GO:0009401">
    <property type="term" value="P:phosphoenolpyruvate-dependent sugar phosphotransferase system"/>
    <property type="evidence" value="ECO:0007669"/>
    <property type="project" value="UniProtKB-KW"/>
</dbReference>
<dbReference type="NCBIfam" id="TIGR00830">
    <property type="entry name" value="PTBA"/>
    <property type="match status" value="1"/>
</dbReference>
<dbReference type="InterPro" id="IPR001127">
    <property type="entry name" value="PTS_EIIA_1_perm"/>
</dbReference>
<dbReference type="KEGG" id="hmn:HM131_03490"/>
<evidence type="ECO:0000256" key="4">
    <source>
        <dbReference type="ARBA" id="ARBA00022679"/>
    </source>
</evidence>
<dbReference type="OrthoDB" id="92465at2"/>
<keyword evidence="6" id="KW-0418">Kinase</keyword>